<name>A0A266LUB0_PSEFR</name>
<evidence type="ECO:0000313" key="2">
    <source>
        <dbReference type="Proteomes" id="UP000216113"/>
    </source>
</evidence>
<dbReference type="Proteomes" id="UP000216113">
    <property type="component" value="Unassembled WGS sequence"/>
</dbReference>
<evidence type="ECO:0000313" key="1">
    <source>
        <dbReference type="EMBL" id="OZY41633.1"/>
    </source>
</evidence>
<dbReference type="EMBL" id="NQKL01000007">
    <property type="protein sequence ID" value="OZY41633.1"/>
    <property type="molecule type" value="Genomic_DNA"/>
</dbReference>
<dbReference type="AlphaFoldDB" id="A0A266LUB0"/>
<proteinExistence type="predicted"/>
<comment type="caution">
    <text evidence="1">The sequence shown here is derived from an EMBL/GenBank/DDBJ whole genome shotgun (WGS) entry which is preliminary data.</text>
</comment>
<reference evidence="1 2" key="1">
    <citation type="submission" date="2017-08" db="EMBL/GenBank/DDBJ databases">
        <title>Genomic and metabolic characterisation of spoilage-associated Pseudomonas species.</title>
        <authorList>
            <person name="Stanborough T."/>
            <person name="Fegan N."/>
            <person name="Powell S.M."/>
            <person name="Singh T."/>
            <person name="Tamplin M.L."/>
            <person name="Chandry P.S."/>
        </authorList>
    </citation>
    <scope>NUCLEOTIDE SEQUENCE [LARGE SCALE GENOMIC DNA]</scope>
    <source>
        <strain evidence="1 2">F1820</strain>
    </source>
</reference>
<accession>A0A266LUB0</accession>
<organism evidence="1 2">
    <name type="scientific">Pseudomonas fragi</name>
    <dbReference type="NCBI Taxonomy" id="296"/>
    <lineage>
        <taxon>Bacteria</taxon>
        <taxon>Pseudomonadati</taxon>
        <taxon>Pseudomonadota</taxon>
        <taxon>Gammaproteobacteria</taxon>
        <taxon>Pseudomonadales</taxon>
        <taxon>Pseudomonadaceae</taxon>
        <taxon>Pseudomonas</taxon>
    </lineage>
</organism>
<sequence length="60" mass="6573">MPVKAARRTGAYCASDQKKCAILAMVNALDQRYTGICDECCAMLRAVAKTGFSITRISWI</sequence>
<gene>
    <name evidence="1" type="ORF">CJF43_10315</name>
</gene>
<protein>
    <submittedName>
        <fullName evidence="1">Uncharacterized protein</fullName>
    </submittedName>
</protein>